<accession>A0A1I0MA36</accession>
<evidence type="ECO:0000313" key="2">
    <source>
        <dbReference type="EMBL" id="SEV84630.1"/>
    </source>
</evidence>
<dbReference type="AlphaFoldDB" id="A0A1I0MA36"/>
<dbReference type="EMBL" id="FOIS01000001">
    <property type="protein sequence ID" value="SEV84630.1"/>
    <property type="molecule type" value="Genomic_DNA"/>
</dbReference>
<dbReference type="eggNOG" id="arCOG11311">
    <property type="taxonomic scope" value="Archaea"/>
</dbReference>
<keyword evidence="3" id="KW-1185">Reference proteome</keyword>
<evidence type="ECO:0000256" key="1">
    <source>
        <dbReference type="SAM" id="MobiDB-lite"/>
    </source>
</evidence>
<reference evidence="3" key="1">
    <citation type="submission" date="2016-10" db="EMBL/GenBank/DDBJ databases">
        <authorList>
            <person name="Varghese N."/>
        </authorList>
    </citation>
    <scope>NUCLEOTIDE SEQUENCE [LARGE SCALE GENOMIC DNA]</scope>
    <source>
        <strain evidence="3">CGMCC 1.12284</strain>
    </source>
</reference>
<name>A0A1I0MA36_9EURY</name>
<gene>
    <name evidence="2" type="ORF">SAMN05216285_0629</name>
</gene>
<sequence>MAAPNPSPRKSPASEATESGVGMAHPTVVPTNFDPADDSERDE</sequence>
<proteinExistence type="predicted"/>
<organism evidence="2 3">
    <name type="scientific">Natrinema salifodinae</name>
    <dbReference type="NCBI Taxonomy" id="1202768"/>
    <lineage>
        <taxon>Archaea</taxon>
        <taxon>Methanobacteriati</taxon>
        <taxon>Methanobacteriota</taxon>
        <taxon>Stenosarchaea group</taxon>
        <taxon>Halobacteria</taxon>
        <taxon>Halobacteriales</taxon>
        <taxon>Natrialbaceae</taxon>
        <taxon>Natrinema</taxon>
    </lineage>
</organism>
<dbReference type="Proteomes" id="UP000183275">
    <property type="component" value="Unassembled WGS sequence"/>
</dbReference>
<dbReference type="RefSeq" id="WP_275041247.1">
    <property type="nucleotide sequence ID" value="NZ_FOIS01000001.1"/>
</dbReference>
<dbReference type="STRING" id="1202768.SAMN05216285_0629"/>
<feature type="region of interest" description="Disordered" evidence="1">
    <location>
        <begin position="1"/>
        <end position="43"/>
    </location>
</feature>
<evidence type="ECO:0000313" key="3">
    <source>
        <dbReference type="Proteomes" id="UP000183275"/>
    </source>
</evidence>
<protein>
    <submittedName>
        <fullName evidence="2">Uncharacterized protein</fullName>
    </submittedName>
</protein>